<name>A0A4C1Z9A1_EUMVA</name>
<accession>A0A4C1Z9A1</accession>
<dbReference type="Proteomes" id="UP000299102">
    <property type="component" value="Unassembled WGS sequence"/>
</dbReference>
<sequence length="81" mass="8935">MFTPFARREGGLRLAVSARGRTVAADALTFAPGAKAPLKTQANRLLPPLPWHIIASRVAFGNNSMLRFNCESETFLRRIPI</sequence>
<gene>
    <name evidence="1" type="ORF">EVAR_61068_1</name>
</gene>
<comment type="caution">
    <text evidence="1">The sequence shown here is derived from an EMBL/GenBank/DDBJ whole genome shotgun (WGS) entry which is preliminary data.</text>
</comment>
<evidence type="ECO:0000313" key="2">
    <source>
        <dbReference type="Proteomes" id="UP000299102"/>
    </source>
</evidence>
<proteinExistence type="predicted"/>
<dbReference type="AlphaFoldDB" id="A0A4C1Z9A1"/>
<dbReference type="EMBL" id="BGZK01001632">
    <property type="protein sequence ID" value="GBP83674.1"/>
    <property type="molecule type" value="Genomic_DNA"/>
</dbReference>
<reference evidence="1 2" key="1">
    <citation type="journal article" date="2019" name="Commun. Biol.">
        <title>The bagworm genome reveals a unique fibroin gene that provides high tensile strength.</title>
        <authorList>
            <person name="Kono N."/>
            <person name="Nakamura H."/>
            <person name="Ohtoshi R."/>
            <person name="Tomita M."/>
            <person name="Numata K."/>
            <person name="Arakawa K."/>
        </authorList>
    </citation>
    <scope>NUCLEOTIDE SEQUENCE [LARGE SCALE GENOMIC DNA]</scope>
</reference>
<evidence type="ECO:0000313" key="1">
    <source>
        <dbReference type="EMBL" id="GBP83674.1"/>
    </source>
</evidence>
<protein>
    <submittedName>
        <fullName evidence="1">Uncharacterized protein</fullName>
    </submittedName>
</protein>
<organism evidence="1 2">
    <name type="scientific">Eumeta variegata</name>
    <name type="common">Bagworm moth</name>
    <name type="synonym">Eumeta japonica</name>
    <dbReference type="NCBI Taxonomy" id="151549"/>
    <lineage>
        <taxon>Eukaryota</taxon>
        <taxon>Metazoa</taxon>
        <taxon>Ecdysozoa</taxon>
        <taxon>Arthropoda</taxon>
        <taxon>Hexapoda</taxon>
        <taxon>Insecta</taxon>
        <taxon>Pterygota</taxon>
        <taxon>Neoptera</taxon>
        <taxon>Endopterygota</taxon>
        <taxon>Lepidoptera</taxon>
        <taxon>Glossata</taxon>
        <taxon>Ditrysia</taxon>
        <taxon>Tineoidea</taxon>
        <taxon>Psychidae</taxon>
        <taxon>Oiketicinae</taxon>
        <taxon>Eumeta</taxon>
    </lineage>
</organism>
<keyword evidence="2" id="KW-1185">Reference proteome</keyword>